<reference evidence="2" key="1">
    <citation type="submission" date="2015-01" db="EMBL/GenBank/DDBJ databases">
        <authorList>
            <person name="Manzoor Shahid"/>
            <person name="Zubair Saima"/>
        </authorList>
    </citation>
    <scope>NUCLEOTIDE SEQUENCE [LARGE SCALE GENOMIC DNA]</scope>
    <source>
        <strain evidence="2">Sp3</strain>
    </source>
</reference>
<sequence>MTGAWQDYLKRVIKMDESEIALMQRIAQMVPSHHCRCIIQMMIQREKEEMEMLCMLMGMDGREPCKEPKKPGSPVHRNTETTVILEEIPVMAPEGSLL</sequence>
<proteinExistence type="predicted"/>
<evidence type="ECO:0000313" key="1">
    <source>
        <dbReference type="EMBL" id="CEO88590.1"/>
    </source>
</evidence>
<gene>
    <name evidence="1" type="ORF">SSCH_2170003</name>
</gene>
<dbReference type="EMBL" id="CDRZ01000132">
    <property type="protein sequence ID" value="CEO88590.1"/>
    <property type="molecule type" value="Genomic_DNA"/>
</dbReference>
<keyword evidence="2" id="KW-1185">Reference proteome</keyword>
<accession>A0A0B7MET4</accession>
<organism evidence="1 2">
    <name type="scientific">Syntrophaceticus schinkii</name>
    <dbReference type="NCBI Taxonomy" id="499207"/>
    <lineage>
        <taxon>Bacteria</taxon>
        <taxon>Bacillati</taxon>
        <taxon>Bacillota</taxon>
        <taxon>Clostridia</taxon>
        <taxon>Thermoanaerobacterales</taxon>
        <taxon>Thermoanaerobacterales Family III. Incertae Sedis</taxon>
        <taxon>Syntrophaceticus</taxon>
    </lineage>
</organism>
<name>A0A0B7MET4_9FIRM</name>
<dbReference type="AlphaFoldDB" id="A0A0B7MET4"/>
<protein>
    <submittedName>
        <fullName evidence="1">Uncharacterized protein</fullName>
    </submittedName>
</protein>
<dbReference type="RefSeq" id="WP_044664717.1">
    <property type="nucleotide sequence ID" value="NZ_CDRZ01000132.1"/>
</dbReference>
<evidence type="ECO:0000313" key="2">
    <source>
        <dbReference type="Proteomes" id="UP000046155"/>
    </source>
</evidence>
<dbReference type="Proteomes" id="UP000046155">
    <property type="component" value="Unassembled WGS sequence"/>
</dbReference>